<dbReference type="EMBL" id="AB172125">
    <property type="protein sequence ID" value="BAE89187.1"/>
    <property type="molecule type" value="mRNA"/>
</dbReference>
<name>I7GME1_MACFA</name>
<accession>I7GME1</accession>
<evidence type="ECO:0000313" key="1">
    <source>
        <dbReference type="EMBL" id="BAE89187.1"/>
    </source>
</evidence>
<organism evidence="1">
    <name type="scientific">Macaca fascicularis</name>
    <name type="common">Crab-eating macaque</name>
    <name type="synonym">Cynomolgus monkey</name>
    <dbReference type="NCBI Taxonomy" id="9541"/>
    <lineage>
        <taxon>Eukaryota</taxon>
        <taxon>Metazoa</taxon>
        <taxon>Chordata</taxon>
        <taxon>Craniata</taxon>
        <taxon>Vertebrata</taxon>
        <taxon>Euteleostomi</taxon>
        <taxon>Mammalia</taxon>
        <taxon>Eutheria</taxon>
        <taxon>Euarchontoglires</taxon>
        <taxon>Primates</taxon>
        <taxon>Haplorrhini</taxon>
        <taxon>Catarrhini</taxon>
        <taxon>Cercopithecidae</taxon>
        <taxon>Cercopithecinae</taxon>
        <taxon>Macaca</taxon>
    </lineage>
</organism>
<dbReference type="AlphaFoldDB" id="I7GME1"/>
<protein>
    <submittedName>
        <fullName evidence="1">Macaca fascicularis brain cDNA, clone: QflA-16791</fullName>
    </submittedName>
</protein>
<reference evidence="1" key="1">
    <citation type="journal article" date="2007" name="PLoS Biol.">
        <title>Rate of evolution in brain-expressed genes in humans and other primates.</title>
        <authorList>
            <person name="Wang H.-Y."/>
            <person name="Chien H.-C."/>
            <person name="Osada N."/>
            <person name="Hashimoto K."/>
            <person name="Sugano S."/>
            <person name="Gojobori T."/>
            <person name="Chou C.-K."/>
            <person name="Tsai S.-F."/>
            <person name="Wu C.-I."/>
            <person name="Shen C.-K.J."/>
        </authorList>
    </citation>
    <scope>NUCLEOTIDE SEQUENCE</scope>
</reference>
<sequence length="67" mass="7845">MLFPTSTWLKWPITSFIYFLRQGLSSPRLEYSGMIMVYCTSRAWVILPPQPCSWDHRHVPPCPASFL</sequence>
<proteinExistence type="evidence at transcript level"/>